<accession>A0A0L1KFJ5</accession>
<dbReference type="Proteomes" id="UP000037446">
    <property type="component" value="Unassembled WGS sequence"/>
</dbReference>
<dbReference type="STRING" id="1306953.J121_428"/>
<name>A0A0L1KFJ5_9SPHN</name>
<gene>
    <name evidence="1" type="ORF">J121_428</name>
</gene>
<dbReference type="PATRIC" id="fig|1306953.7.peg.433"/>
<comment type="caution">
    <text evidence="1">The sequence shown here is derived from an EMBL/GenBank/DDBJ whole genome shotgun (WGS) entry which is preliminary data.</text>
</comment>
<dbReference type="RefSeq" id="WP_050600059.1">
    <property type="nucleotide sequence ID" value="NZ_JYNE01000022.1"/>
</dbReference>
<dbReference type="EMBL" id="JYNE01000022">
    <property type="protein sequence ID" value="KNH02644.1"/>
    <property type="molecule type" value="Genomic_DNA"/>
</dbReference>
<protein>
    <submittedName>
        <fullName evidence="1">Uncharacterized protein</fullName>
    </submittedName>
</protein>
<evidence type="ECO:0000313" key="1">
    <source>
        <dbReference type="EMBL" id="KNH02644.1"/>
    </source>
</evidence>
<dbReference type="AlphaFoldDB" id="A0A0L1KFJ5"/>
<organism evidence="1 2">
    <name type="scientific">Qipengyuania citrea LAMA 915</name>
    <dbReference type="NCBI Taxonomy" id="1306953"/>
    <lineage>
        <taxon>Bacteria</taxon>
        <taxon>Pseudomonadati</taxon>
        <taxon>Pseudomonadota</taxon>
        <taxon>Alphaproteobacteria</taxon>
        <taxon>Sphingomonadales</taxon>
        <taxon>Erythrobacteraceae</taxon>
        <taxon>Qipengyuania</taxon>
    </lineage>
</organism>
<reference evidence="1" key="1">
    <citation type="submission" date="2015-02" db="EMBL/GenBank/DDBJ databases">
        <authorList>
            <person name="Chooi Y.-H."/>
        </authorList>
    </citation>
    <scope>NUCLEOTIDE SEQUENCE [LARGE SCALE GENOMIC DNA]</scope>
    <source>
        <strain evidence="1">LAMA 915</strain>
    </source>
</reference>
<evidence type="ECO:0000313" key="2">
    <source>
        <dbReference type="Proteomes" id="UP000037446"/>
    </source>
</evidence>
<sequence length="62" mass="6732">MTAPARISQQDVDRVMKGVARAGFGQARILLDLENRKIEVIIGGSATIDAADGDDQFDDEDR</sequence>
<proteinExistence type="predicted"/>